<evidence type="ECO:0000313" key="3">
    <source>
        <dbReference type="Proteomes" id="UP000756132"/>
    </source>
</evidence>
<gene>
    <name evidence="2" type="ORF">CLAFUR5_05243</name>
</gene>
<evidence type="ECO:0000313" key="2">
    <source>
        <dbReference type="EMBL" id="UJO16267.1"/>
    </source>
</evidence>
<feature type="region of interest" description="Disordered" evidence="1">
    <location>
        <begin position="102"/>
        <end position="149"/>
    </location>
</feature>
<dbReference type="EMBL" id="CP090166">
    <property type="protein sequence ID" value="UJO16267.1"/>
    <property type="molecule type" value="Genomic_DNA"/>
</dbReference>
<sequence length="317" mass="34968">MCQEQLFQREGRSRRLHERFLTDAEWDNPRITGPWQPGHSDPNVAAILFAQMGAEDETEDEVQEMTSPDPSVESDDAVDANNGVQPLVNWGTFIMAPLHVPEDHTQNTGDAVTDDTGSDHDSSSGDHDHGERLSQLDLGPPMMPTIEPFEAESNSGISDISSLDLGPPLVPLPTLTFQDLLDRMNDLRQSLEHHEAARQEVMNLTDDESSGDDSSDDLSATGDDEGGASDALDDNRSGTSDEGDEEDSGIESTGETFWELMVSAHIYHNPTLHAAWSVWEEGVRNLRCPHCDGDIYSGCAEWCDRPYEDYEVLEGQL</sequence>
<dbReference type="RefSeq" id="XP_047760633.1">
    <property type="nucleotide sequence ID" value="XM_047904391.1"/>
</dbReference>
<feature type="compositionally biased region" description="Acidic residues" evidence="1">
    <location>
        <begin position="205"/>
        <end position="227"/>
    </location>
</feature>
<reference evidence="2" key="1">
    <citation type="submission" date="2021-12" db="EMBL/GenBank/DDBJ databases">
        <authorList>
            <person name="Zaccaron A."/>
            <person name="Stergiopoulos I."/>
        </authorList>
    </citation>
    <scope>NUCLEOTIDE SEQUENCE</scope>
    <source>
        <strain evidence="2">Race5_Kim</strain>
    </source>
</reference>
<feature type="region of interest" description="Disordered" evidence="1">
    <location>
        <begin position="56"/>
        <end position="83"/>
    </location>
</feature>
<feature type="region of interest" description="Disordered" evidence="1">
    <location>
        <begin position="201"/>
        <end position="251"/>
    </location>
</feature>
<feature type="compositionally biased region" description="Basic and acidic residues" evidence="1">
    <location>
        <begin position="117"/>
        <end position="134"/>
    </location>
</feature>
<dbReference type="Proteomes" id="UP000756132">
    <property type="component" value="Chromosome 4"/>
</dbReference>
<name>A0A9Q8LF28_PASFU</name>
<evidence type="ECO:0000256" key="1">
    <source>
        <dbReference type="SAM" id="MobiDB-lite"/>
    </source>
</evidence>
<dbReference type="AlphaFoldDB" id="A0A9Q8LF28"/>
<organism evidence="2 3">
    <name type="scientific">Passalora fulva</name>
    <name type="common">Tomato leaf mold</name>
    <name type="synonym">Cladosporium fulvum</name>
    <dbReference type="NCBI Taxonomy" id="5499"/>
    <lineage>
        <taxon>Eukaryota</taxon>
        <taxon>Fungi</taxon>
        <taxon>Dikarya</taxon>
        <taxon>Ascomycota</taxon>
        <taxon>Pezizomycotina</taxon>
        <taxon>Dothideomycetes</taxon>
        <taxon>Dothideomycetidae</taxon>
        <taxon>Mycosphaerellales</taxon>
        <taxon>Mycosphaerellaceae</taxon>
        <taxon>Fulvia</taxon>
    </lineage>
</organism>
<proteinExistence type="predicted"/>
<reference evidence="2" key="2">
    <citation type="journal article" date="2022" name="Microb. Genom.">
        <title>A chromosome-scale genome assembly of the tomato pathogen Cladosporium fulvum reveals a compartmentalized genome architecture and the presence of a dispensable chromosome.</title>
        <authorList>
            <person name="Zaccaron A.Z."/>
            <person name="Chen L.H."/>
            <person name="Samaras A."/>
            <person name="Stergiopoulos I."/>
        </authorList>
    </citation>
    <scope>NUCLEOTIDE SEQUENCE</scope>
    <source>
        <strain evidence="2">Race5_Kim</strain>
    </source>
</reference>
<dbReference type="KEGG" id="ffu:CLAFUR5_05243"/>
<accession>A0A9Q8LF28</accession>
<protein>
    <submittedName>
        <fullName evidence="2">Uncharacterized protein</fullName>
    </submittedName>
</protein>
<dbReference type="GeneID" id="71985121"/>
<keyword evidence="3" id="KW-1185">Reference proteome</keyword>